<dbReference type="InterPro" id="IPR036259">
    <property type="entry name" value="MFS_trans_sf"/>
</dbReference>
<name>A0A165LID4_EXIGL</name>
<feature type="transmembrane region" description="Helical" evidence="5">
    <location>
        <begin position="386"/>
        <end position="407"/>
    </location>
</feature>
<feature type="transmembrane region" description="Helical" evidence="5">
    <location>
        <begin position="197"/>
        <end position="221"/>
    </location>
</feature>
<dbReference type="InParanoid" id="A0A165LID4"/>
<evidence type="ECO:0000313" key="7">
    <source>
        <dbReference type="Proteomes" id="UP000077266"/>
    </source>
</evidence>
<feature type="transmembrane region" description="Helical" evidence="5">
    <location>
        <begin position="155"/>
        <end position="176"/>
    </location>
</feature>
<dbReference type="STRING" id="1314781.A0A165LID4"/>
<dbReference type="InterPro" id="IPR051068">
    <property type="entry name" value="MFS_Domain-Containing_Protein"/>
</dbReference>
<sequence>MPETTKSTLAGGPDKAEVTVDVVEAQRPLRNLRSLRAPNLGRLEVSPGHALDASDDADDFKLPNRTYLAVILVCNLLLQISFFIVVSSSNEYAHALGGDSTFSGIVIGIPAVFSIIAILPLMRYDHGTYKLPLHVCCSAQILGHLLYALAYRAQFLYLILIGRMVQGVGFTMLMYCKRYCSDPRFVGIRRRTTLAGAIVITQGLGMTLGPLFGGLLFKIGFPNQVFNGLSSPGWIMAVVWLAFWGVANAVYHDPPAAPPLQPPAPVEEFELAPIPTQSFTNETGLHHRSREHPAPTVTASARADVAHITRANWMVAVLMCWCALAAFFVLGAWESNIPVFTSSDLSSTSLHFSPTGAGNFIALGGLIAAPLLLLNALFARRLQDRHILVFGCGVGTAGIVVFMSLIGSGVRVGYGPLLICWAAVALGFNVATTVTLSLMSKVLPPAWNGRSSLAVQYSINCGRVAGAIWGGSGVAVGMLHYLALEVGMVGIVAAMTVVLWRDMKAKTG</sequence>
<evidence type="ECO:0000256" key="2">
    <source>
        <dbReference type="ARBA" id="ARBA00022692"/>
    </source>
</evidence>
<feature type="transmembrane region" description="Helical" evidence="5">
    <location>
        <begin position="478"/>
        <end position="500"/>
    </location>
</feature>
<dbReference type="InterPro" id="IPR011701">
    <property type="entry name" value="MFS"/>
</dbReference>
<feature type="transmembrane region" description="Helical" evidence="5">
    <location>
        <begin position="413"/>
        <end position="439"/>
    </location>
</feature>
<comment type="subcellular location">
    <subcellularLocation>
        <location evidence="1">Membrane</location>
        <topology evidence="1">Multi-pass membrane protein</topology>
    </subcellularLocation>
</comment>
<dbReference type="GO" id="GO:0016020">
    <property type="term" value="C:membrane"/>
    <property type="evidence" value="ECO:0007669"/>
    <property type="project" value="UniProtKB-SubCell"/>
</dbReference>
<dbReference type="Pfam" id="PF07690">
    <property type="entry name" value="MFS_1"/>
    <property type="match status" value="1"/>
</dbReference>
<keyword evidence="7" id="KW-1185">Reference proteome</keyword>
<feature type="transmembrane region" description="Helical" evidence="5">
    <location>
        <begin position="100"/>
        <end position="119"/>
    </location>
</feature>
<keyword evidence="2 5" id="KW-0812">Transmembrane</keyword>
<dbReference type="OrthoDB" id="2015447at2759"/>
<dbReference type="FunCoup" id="A0A165LID4">
    <property type="interactions" value="76"/>
</dbReference>
<evidence type="ECO:0000313" key="6">
    <source>
        <dbReference type="EMBL" id="KZV97883.1"/>
    </source>
</evidence>
<dbReference type="Proteomes" id="UP000077266">
    <property type="component" value="Unassembled WGS sequence"/>
</dbReference>
<gene>
    <name evidence="6" type="ORF">EXIGLDRAFT_641941</name>
</gene>
<feature type="transmembrane region" description="Helical" evidence="5">
    <location>
        <begin position="67"/>
        <end position="88"/>
    </location>
</feature>
<feature type="transmembrane region" description="Helical" evidence="5">
    <location>
        <begin position="353"/>
        <end position="374"/>
    </location>
</feature>
<feature type="transmembrane region" description="Helical" evidence="5">
    <location>
        <begin position="233"/>
        <end position="251"/>
    </location>
</feature>
<dbReference type="GO" id="GO:0022857">
    <property type="term" value="F:transmembrane transporter activity"/>
    <property type="evidence" value="ECO:0007669"/>
    <property type="project" value="InterPro"/>
</dbReference>
<dbReference type="PANTHER" id="PTHR23510:SF64">
    <property type="entry name" value="INNER MEMBRANE TRANSPORT PROTEIN YAJR"/>
    <property type="match status" value="1"/>
</dbReference>
<proteinExistence type="predicted"/>
<dbReference type="SUPFAM" id="SSF103473">
    <property type="entry name" value="MFS general substrate transporter"/>
    <property type="match status" value="1"/>
</dbReference>
<protein>
    <submittedName>
        <fullName evidence="6">MFS general substrate transporter</fullName>
    </submittedName>
</protein>
<dbReference type="AlphaFoldDB" id="A0A165LID4"/>
<evidence type="ECO:0000256" key="3">
    <source>
        <dbReference type="ARBA" id="ARBA00022989"/>
    </source>
</evidence>
<organism evidence="6 7">
    <name type="scientific">Exidia glandulosa HHB12029</name>
    <dbReference type="NCBI Taxonomy" id="1314781"/>
    <lineage>
        <taxon>Eukaryota</taxon>
        <taxon>Fungi</taxon>
        <taxon>Dikarya</taxon>
        <taxon>Basidiomycota</taxon>
        <taxon>Agaricomycotina</taxon>
        <taxon>Agaricomycetes</taxon>
        <taxon>Auriculariales</taxon>
        <taxon>Exidiaceae</taxon>
        <taxon>Exidia</taxon>
    </lineage>
</organism>
<evidence type="ECO:0000256" key="5">
    <source>
        <dbReference type="SAM" id="Phobius"/>
    </source>
</evidence>
<keyword evidence="3 5" id="KW-1133">Transmembrane helix</keyword>
<accession>A0A165LID4</accession>
<dbReference type="EMBL" id="KV425925">
    <property type="protein sequence ID" value="KZV97883.1"/>
    <property type="molecule type" value="Genomic_DNA"/>
</dbReference>
<feature type="transmembrane region" description="Helical" evidence="5">
    <location>
        <begin position="311"/>
        <end position="333"/>
    </location>
</feature>
<reference evidence="6 7" key="1">
    <citation type="journal article" date="2016" name="Mol. Biol. Evol.">
        <title>Comparative Genomics of Early-Diverging Mushroom-Forming Fungi Provides Insights into the Origins of Lignocellulose Decay Capabilities.</title>
        <authorList>
            <person name="Nagy L.G."/>
            <person name="Riley R."/>
            <person name="Tritt A."/>
            <person name="Adam C."/>
            <person name="Daum C."/>
            <person name="Floudas D."/>
            <person name="Sun H."/>
            <person name="Yadav J.S."/>
            <person name="Pangilinan J."/>
            <person name="Larsson K.H."/>
            <person name="Matsuura K."/>
            <person name="Barry K."/>
            <person name="Labutti K."/>
            <person name="Kuo R."/>
            <person name="Ohm R.A."/>
            <person name="Bhattacharya S.S."/>
            <person name="Shirouzu T."/>
            <person name="Yoshinaga Y."/>
            <person name="Martin F.M."/>
            <person name="Grigoriev I.V."/>
            <person name="Hibbett D.S."/>
        </authorList>
    </citation>
    <scope>NUCLEOTIDE SEQUENCE [LARGE SCALE GENOMIC DNA]</scope>
    <source>
        <strain evidence="6 7">HHB12029</strain>
    </source>
</reference>
<feature type="transmembrane region" description="Helical" evidence="5">
    <location>
        <begin position="451"/>
        <end position="472"/>
    </location>
</feature>
<evidence type="ECO:0000256" key="4">
    <source>
        <dbReference type="ARBA" id="ARBA00023136"/>
    </source>
</evidence>
<dbReference type="PANTHER" id="PTHR23510">
    <property type="entry name" value="INNER MEMBRANE TRANSPORT PROTEIN YAJR"/>
    <property type="match status" value="1"/>
</dbReference>
<keyword evidence="4 5" id="KW-0472">Membrane</keyword>
<dbReference type="Gene3D" id="1.20.1250.20">
    <property type="entry name" value="MFS general substrate transporter like domains"/>
    <property type="match status" value="1"/>
</dbReference>
<evidence type="ECO:0000256" key="1">
    <source>
        <dbReference type="ARBA" id="ARBA00004141"/>
    </source>
</evidence>